<dbReference type="RefSeq" id="WP_073249268.1">
    <property type="nucleotide sequence ID" value="NZ_FQVG01000039.1"/>
</dbReference>
<reference evidence="2" key="1">
    <citation type="submission" date="2016-11" db="EMBL/GenBank/DDBJ databases">
        <authorList>
            <person name="Varghese N."/>
            <person name="Submissions S."/>
        </authorList>
    </citation>
    <scope>NUCLEOTIDE SEQUENCE [LARGE SCALE GENOMIC DNA]</scope>
    <source>
        <strain evidence="2">DSM 10124</strain>
    </source>
</reference>
<protein>
    <submittedName>
        <fullName evidence="1">Uncharacterized protein</fullName>
    </submittedName>
</protein>
<dbReference type="AlphaFoldDB" id="A0A1M4ZEW5"/>
<dbReference type="EMBL" id="FQVG01000039">
    <property type="protein sequence ID" value="SHF16146.1"/>
    <property type="molecule type" value="Genomic_DNA"/>
</dbReference>
<evidence type="ECO:0000313" key="2">
    <source>
        <dbReference type="Proteomes" id="UP000184423"/>
    </source>
</evidence>
<gene>
    <name evidence="1" type="ORF">SAMN02746091_01890</name>
</gene>
<evidence type="ECO:0000313" key="1">
    <source>
        <dbReference type="EMBL" id="SHF16146.1"/>
    </source>
</evidence>
<dbReference type="Proteomes" id="UP000184423">
    <property type="component" value="Unassembled WGS sequence"/>
</dbReference>
<proteinExistence type="predicted"/>
<name>A0A1M4ZEW5_9CLOT</name>
<organism evidence="1 2">
    <name type="scientific">Caloramator proteoclasticus DSM 10124</name>
    <dbReference type="NCBI Taxonomy" id="1121262"/>
    <lineage>
        <taxon>Bacteria</taxon>
        <taxon>Bacillati</taxon>
        <taxon>Bacillota</taxon>
        <taxon>Clostridia</taxon>
        <taxon>Eubacteriales</taxon>
        <taxon>Clostridiaceae</taxon>
        <taxon>Caloramator</taxon>
    </lineage>
</organism>
<sequence length="623" mass="70878">MYNISQLFKDLCDSNNREFEMKLIVNDEIEIDDSKIFDLEIENSIIAGETYTIGNCIASKLVVEVLEVEDIPLKAKVIPYLRIKDSEQTSEWLQLGIFYIEEKRKTQNRFVYTCYDALFYSDKKYISQKTLPTTTIEILNEIKTLLGIEADISNVNSYPINYHIDGTIREALSEIATMNAGNFIIDNQGVLRLIKLPAYNTDSIKSFTGSDYINIQYKNECAEFSKLIFTKDSVEYTKGEGTEEKTFNATGREYFINNQFETILNNIYSSISLIKYTPISAIVKAYPYLQVGDKIKIVDYKTNEEIDTYIMRIILRYSGGLSMQVESKFKTNEKVQNTGSIIKRAEKVVEQIKGFTMVKNENPIEVYDTSEVTLLEMPLISLQSADTSAIDITAYIQGTVQKDLSEFDITLQTNSVSNLNFNSDVTLNTLPQVTTINTDETTQQQINELLTQTTTLQQNITSVNNDLIDVKSKVNTFNQQTQNSISKLIENDNTLKTSIVSLNNRFNEVINCKLSLKLYLDDTLLKEFKVNYTNDEDYITIKYLLTNINSGEYTLKLVAKVETENVTLSIDKEGCCLYIRAGQRVKPVVKVEGEGGGQEKKSYELLGGLIEKSIIEEIIFIPK</sequence>
<keyword evidence="2" id="KW-1185">Reference proteome</keyword>
<accession>A0A1M4ZEW5</accession>